<keyword evidence="1" id="KW-0812">Transmembrane</keyword>
<dbReference type="AlphaFoldDB" id="A0A9D4MN50"/>
<keyword evidence="1" id="KW-1133">Transmembrane helix</keyword>
<feature type="non-terminal residue" evidence="2">
    <location>
        <position position="283"/>
    </location>
</feature>
<sequence>MKKQELTKTLSGCTGLQTGQEPENMEVRMTWVLSLSIVTQIEAVFIGTQMKVVFIGTQMKVVFIGTRMKVVFIGTRMKEVFIGTRMKVVFIGTRMKVVFFGTQIKAVFIGTRIKAVFIGTLIKAVFIGTLIKAVFIGTQIKIKINVKYIWTDLSSNNGTQIEVVFIGTEIKAVFIGTEIKIKIKIVPEPTMTNRARHVRRSKTILSLLPKPLPRDTPDNPAVSLFNEEMEKDPGVSSNVQINQAEGAKFKPIKPLRKKLKIEKAMKLVTKTPKLLTAQQVLKI</sequence>
<organism evidence="2 3">
    <name type="scientific">Dreissena polymorpha</name>
    <name type="common">Zebra mussel</name>
    <name type="synonym">Mytilus polymorpha</name>
    <dbReference type="NCBI Taxonomy" id="45954"/>
    <lineage>
        <taxon>Eukaryota</taxon>
        <taxon>Metazoa</taxon>
        <taxon>Spiralia</taxon>
        <taxon>Lophotrochozoa</taxon>
        <taxon>Mollusca</taxon>
        <taxon>Bivalvia</taxon>
        <taxon>Autobranchia</taxon>
        <taxon>Heteroconchia</taxon>
        <taxon>Euheterodonta</taxon>
        <taxon>Imparidentia</taxon>
        <taxon>Neoheterodontei</taxon>
        <taxon>Myida</taxon>
        <taxon>Dreissenoidea</taxon>
        <taxon>Dreissenidae</taxon>
        <taxon>Dreissena</taxon>
    </lineage>
</organism>
<name>A0A9D4MN50_DREPO</name>
<keyword evidence="3" id="KW-1185">Reference proteome</keyword>
<dbReference type="Proteomes" id="UP000828390">
    <property type="component" value="Unassembled WGS sequence"/>
</dbReference>
<dbReference type="EMBL" id="JAIWYP010000001">
    <property type="protein sequence ID" value="KAH3880325.1"/>
    <property type="molecule type" value="Genomic_DNA"/>
</dbReference>
<accession>A0A9D4MN50</accession>
<keyword evidence="1" id="KW-0472">Membrane</keyword>
<reference evidence="2" key="1">
    <citation type="journal article" date="2019" name="bioRxiv">
        <title>The Genome of the Zebra Mussel, Dreissena polymorpha: A Resource for Invasive Species Research.</title>
        <authorList>
            <person name="McCartney M.A."/>
            <person name="Auch B."/>
            <person name="Kono T."/>
            <person name="Mallez S."/>
            <person name="Zhang Y."/>
            <person name="Obille A."/>
            <person name="Becker A."/>
            <person name="Abrahante J.E."/>
            <person name="Garbe J."/>
            <person name="Badalamenti J.P."/>
            <person name="Herman A."/>
            <person name="Mangelson H."/>
            <person name="Liachko I."/>
            <person name="Sullivan S."/>
            <person name="Sone E.D."/>
            <person name="Koren S."/>
            <person name="Silverstein K.A.T."/>
            <person name="Beckman K.B."/>
            <person name="Gohl D.M."/>
        </authorList>
    </citation>
    <scope>NUCLEOTIDE SEQUENCE</scope>
    <source>
        <strain evidence="2">Duluth1</strain>
        <tissue evidence="2">Whole animal</tissue>
    </source>
</reference>
<evidence type="ECO:0000313" key="3">
    <source>
        <dbReference type="Proteomes" id="UP000828390"/>
    </source>
</evidence>
<feature type="transmembrane region" description="Helical" evidence="1">
    <location>
        <begin position="115"/>
        <end position="135"/>
    </location>
</feature>
<gene>
    <name evidence="2" type="ORF">DPMN_004238</name>
</gene>
<proteinExistence type="predicted"/>
<reference evidence="2" key="2">
    <citation type="submission" date="2020-11" db="EMBL/GenBank/DDBJ databases">
        <authorList>
            <person name="McCartney M.A."/>
            <person name="Auch B."/>
            <person name="Kono T."/>
            <person name="Mallez S."/>
            <person name="Becker A."/>
            <person name="Gohl D.M."/>
            <person name="Silverstein K.A.T."/>
            <person name="Koren S."/>
            <person name="Bechman K.B."/>
            <person name="Herman A."/>
            <person name="Abrahante J.E."/>
            <person name="Garbe J."/>
        </authorList>
    </citation>
    <scope>NUCLEOTIDE SEQUENCE</scope>
    <source>
        <strain evidence="2">Duluth1</strain>
        <tissue evidence="2">Whole animal</tissue>
    </source>
</reference>
<evidence type="ECO:0000256" key="1">
    <source>
        <dbReference type="SAM" id="Phobius"/>
    </source>
</evidence>
<comment type="caution">
    <text evidence="2">The sequence shown here is derived from an EMBL/GenBank/DDBJ whole genome shotgun (WGS) entry which is preliminary data.</text>
</comment>
<evidence type="ECO:0000313" key="2">
    <source>
        <dbReference type="EMBL" id="KAH3880325.1"/>
    </source>
</evidence>
<protein>
    <submittedName>
        <fullName evidence="2">Uncharacterized protein</fullName>
    </submittedName>
</protein>